<sequence>MKMKMKMKRIRRVNYTQSLDDGDFTFRFRLNKHAFNSLLLEITSFLRVTSTRNYGVSTLHQLLLTLRLLYGVGVSKSTAGRIVRDTNHQQLPNYMINIFMFIEGMQTNSIELLDFLVCLGQLMAHISTYSLHVI</sequence>
<evidence type="ECO:0000313" key="1">
    <source>
        <dbReference type="EMBL" id="CAG4936479.1"/>
    </source>
</evidence>
<accession>A0A8S3W2A7</accession>
<dbReference type="EMBL" id="CAJQZP010000080">
    <property type="protein sequence ID" value="CAG4936479.1"/>
    <property type="molecule type" value="Genomic_DNA"/>
</dbReference>
<organism evidence="1 2">
    <name type="scientific">Parnassius apollo</name>
    <name type="common">Apollo butterfly</name>
    <name type="synonym">Papilio apollo</name>
    <dbReference type="NCBI Taxonomy" id="110799"/>
    <lineage>
        <taxon>Eukaryota</taxon>
        <taxon>Metazoa</taxon>
        <taxon>Ecdysozoa</taxon>
        <taxon>Arthropoda</taxon>
        <taxon>Hexapoda</taxon>
        <taxon>Insecta</taxon>
        <taxon>Pterygota</taxon>
        <taxon>Neoptera</taxon>
        <taxon>Endopterygota</taxon>
        <taxon>Lepidoptera</taxon>
        <taxon>Glossata</taxon>
        <taxon>Ditrysia</taxon>
        <taxon>Papilionoidea</taxon>
        <taxon>Papilionidae</taxon>
        <taxon>Parnassiinae</taxon>
        <taxon>Parnassini</taxon>
        <taxon>Parnassius</taxon>
        <taxon>Parnassius</taxon>
    </lineage>
</organism>
<evidence type="ECO:0000313" key="2">
    <source>
        <dbReference type="Proteomes" id="UP000691718"/>
    </source>
</evidence>
<comment type="caution">
    <text evidence="1">The sequence shown here is derived from an EMBL/GenBank/DDBJ whole genome shotgun (WGS) entry which is preliminary data.</text>
</comment>
<dbReference type="Proteomes" id="UP000691718">
    <property type="component" value="Unassembled WGS sequence"/>
</dbReference>
<reference evidence="1" key="1">
    <citation type="submission" date="2021-04" db="EMBL/GenBank/DDBJ databases">
        <authorList>
            <person name="Tunstrom K."/>
        </authorList>
    </citation>
    <scope>NUCLEOTIDE SEQUENCE</scope>
</reference>
<keyword evidence="2" id="KW-1185">Reference proteome</keyword>
<protein>
    <submittedName>
        <fullName evidence="1">(apollo) hypothetical protein</fullName>
    </submittedName>
</protein>
<dbReference type="AlphaFoldDB" id="A0A8S3W2A7"/>
<dbReference type="OrthoDB" id="2430314at2759"/>
<proteinExistence type="predicted"/>
<gene>
    <name evidence="1" type="ORF">PAPOLLO_LOCUS1204</name>
</gene>
<name>A0A8S3W2A7_PARAO</name>